<evidence type="ECO:0000313" key="3">
    <source>
        <dbReference type="WBParaSite" id="SCUD_0002055501-mRNA-1"/>
    </source>
</evidence>
<evidence type="ECO:0000313" key="2">
    <source>
        <dbReference type="Proteomes" id="UP000279833"/>
    </source>
</evidence>
<evidence type="ECO:0000313" key="1">
    <source>
        <dbReference type="EMBL" id="VDP72613.1"/>
    </source>
</evidence>
<dbReference type="STRING" id="6186.A0A183KZQ5"/>
<name>A0A183KZQ5_9TREM</name>
<proteinExistence type="predicted"/>
<reference evidence="3" key="1">
    <citation type="submission" date="2016-06" db="UniProtKB">
        <authorList>
            <consortium name="WormBaseParasite"/>
        </authorList>
    </citation>
    <scope>IDENTIFICATION</scope>
</reference>
<keyword evidence="2" id="KW-1185">Reference proteome</keyword>
<organism evidence="3">
    <name type="scientific">Schistosoma curassoni</name>
    <dbReference type="NCBI Taxonomy" id="6186"/>
    <lineage>
        <taxon>Eukaryota</taxon>
        <taxon>Metazoa</taxon>
        <taxon>Spiralia</taxon>
        <taxon>Lophotrochozoa</taxon>
        <taxon>Platyhelminthes</taxon>
        <taxon>Trematoda</taxon>
        <taxon>Digenea</taxon>
        <taxon>Strigeidida</taxon>
        <taxon>Schistosomatoidea</taxon>
        <taxon>Schistosomatidae</taxon>
        <taxon>Schistosoma</taxon>
    </lineage>
</organism>
<dbReference type="WBParaSite" id="SCUD_0002055501-mRNA-1">
    <property type="protein sequence ID" value="SCUD_0002055501-mRNA-1"/>
    <property type="gene ID" value="SCUD_0002055501"/>
</dbReference>
<gene>
    <name evidence="1" type="ORF">SCUD_LOCUS20552</name>
</gene>
<dbReference type="AlphaFoldDB" id="A0A183KZQ5"/>
<dbReference type="EMBL" id="UZAK01044544">
    <property type="protein sequence ID" value="VDP72613.1"/>
    <property type="molecule type" value="Genomic_DNA"/>
</dbReference>
<dbReference type="Proteomes" id="UP000279833">
    <property type="component" value="Unassembled WGS sequence"/>
</dbReference>
<accession>A0A183KZQ5</accession>
<reference evidence="1 2" key="2">
    <citation type="submission" date="2018-11" db="EMBL/GenBank/DDBJ databases">
        <authorList>
            <consortium name="Pathogen Informatics"/>
        </authorList>
    </citation>
    <scope>NUCLEOTIDE SEQUENCE [LARGE SCALE GENOMIC DNA]</scope>
    <source>
        <strain evidence="1">Dakar</strain>
        <strain evidence="2">Dakar, Senegal</strain>
    </source>
</reference>
<sequence length="110" mass="12506">MHPLIILCFCLAQRGGKIVNQTNDRTPASAVTRNLTQTKPLDEVLIESDDKFPLTDQQILPDDIQESNELIEFIKTISPNSRLWKNKACSIVHATLSQLLDDLFICWNEI</sequence>
<protein>
    <submittedName>
        <fullName evidence="3">Secreted protein</fullName>
    </submittedName>
</protein>